<gene>
    <name evidence="3" type="ORF">HUJ06_023171</name>
</gene>
<comment type="caution">
    <text evidence="3">The sequence shown here is derived from an EMBL/GenBank/DDBJ whole genome shotgun (WGS) entry which is preliminary data.</text>
</comment>
<reference evidence="3 4" key="1">
    <citation type="journal article" date="2020" name="Mol. Biol. Evol.">
        <title>Distinct Expression and Methylation Patterns for Genes with Different Fates following a Single Whole-Genome Duplication in Flowering Plants.</title>
        <authorList>
            <person name="Shi T."/>
            <person name="Rahmani R.S."/>
            <person name="Gugger P.F."/>
            <person name="Wang M."/>
            <person name="Li H."/>
            <person name="Zhang Y."/>
            <person name="Li Z."/>
            <person name="Wang Q."/>
            <person name="Van de Peer Y."/>
            <person name="Marchal K."/>
            <person name="Chen J."/>
        </authorList>
    </citation>
    <scope>NUCLEOTIDE SEQUENCE [LARGE SCALE GENOMIC DNA]</scope>
    <source>
        <tissue evidence="3">Leaf</tissue>
    </source>
</reference>
<protein>
    <submittedName>
        <fullName evidence="3">Uncharacterized protein</fullName>
    </submittedName>
</protein>
<sequence length="111" mass="13091">MLSLHLILSLDLIGYEHVDVVEDWIVHDDGDPPLLDSYENDDMFKDDETKFPIMEALSRKRAMTEDSDYDDFFNEQWGILEENISNTKLENEDETQLPKDENDEISPYFGW</sequence>
<feature type="signal peptide" evidence="2">
    <location>
        <begin position="1"/>
        <end position="20"/>
    </location>
</feature>
<keyword evidence="2" id="KW-0732">Signal</keyword>
<evidence type="ECO:0000256" key="2">
    <source>
        <dbReference type="SAM" id="SignalP"/>
    </source>
</evidence>
<dbReference type="Proteomes" id="UP000607653">
    <property type="component" value="Unassembled WGS sequence"/>
</dbReference>
<accession>A0A822XWC6</accession>
<feature type="region of interest" description="Disordered" evidence="1">
    <location>
        <begin position="84"/>
        <end position="111"/>
    </location>
</feature>
<organism evidence="3 4">
    <name type="scientific">Nelumbo nucifera</name>
    <name type="common">Sacred lotus</name>
    <dbReference type="NCBI Taxonomy" id="4432"/>
    <lineage>
        <taxon>Eukaryota</taxon>
        <taxon>Viridiplantae</taxon>
        <taxon>Streptophyta</taxon>
        <taxon>Embryophyta</taxon>
        <taxon>Tracheophyta</taxon>
        <taxon>Spermatophyta</taxon>
        <taxon>Magnoliopsida</taxon>
        <taxon>Proteales</taxon>
        <taxon>Nelumbonaceae</taxon>
        <taxon>Nelumbo</taxon>
    </lineage>
</organism>
<dbReference type="EMBL" id="DUZY01000001">
    <property type="protein sequence ID" value="DAD21708.1"/>
    <property type="molecule type" value="Genomic_DNA"/>
</dbReference>
<feature type="chain" id="PRO_5032510779" evidence="2">
    <location>
        <begin position="21"/>
        <end position="111"/>
    </location>
</feature>
<proteinExistence type="predicted"/>
<evidence type="ECO:0000313" key="3">
    <source>
        <dbReference type="EMBL" id="DAD21708.1"/>
    </source>
</evidence>
<name>A0A822XWC6_NELNU</name>
<evidence type="ECO:0000313" key="4">
    <source>
        <dbReference type="Proteomes" id="UP000607653"/>
    </source>
</evidence>
<dbReference type="AlphaFoldDB" id="A0A822XWC6"/>
<keyword evidence="4" id="KW-1185">Reference proteome</keyword>
<evidence type="ECO:0000256" key="1">
    <source>
        <dbReference type="SAM" id="MobiDB-lite"/>
    </source>
</evidence>